<evidence type="ECO:0000256" key="1">
    <source>
        <dbReference type="SAM" id="MobiDB-lite"/>
    </source>
</evidence>
<dbReference type="EMBL" id="JAMPLM010000002">
    <property type="protein sequence ID" value="MEP1057398.1"/>
    <property type="molecule type" value="Genomic_DNA"/>
</dbReference>
<evidence type="ECO:0008006" key="5">
    <source>
        <dbReference type="Google" id="ProtNLM"/>
    </source>
</evidence>
<proteinExistence type="predicted"/>
<keyword evidence="2" id="KW-0472">Membrane</keyword>
<evidence type="ECO:0000313" key="4">
    <source>
        <dbReference type="Proteomes" id="UP001476950"/>
    </source>
</evidence>
<sequence length="196" mass="21407">MSTAFRSAPQTRRTPSTRRSPLYPMTAKQNLGTKSVGKPSPQQRSLHSAPPASRLPLRAVSAPASGMSAVKRFPATETMPLWLRLLIQAQRSSVVVAFVLVTATLFVYSSTVYTQQLWSKEYRKLKTLTRNEREMIATNESLKNQLALQAGQLGSGLVPQTPDSTIFLQPALQRSAASPSTNLPQAEAVPKTPLGY</sequence>
<dbReference type="Proteomes" id="UP001476950">
    <property type="component" value="Unassembled WGS sequence"/>
</dbReference>
<feature type="region of interest" description="Disordered" evidence="1">
    <location>
        <begin position="1"/>
        <end position="57"/>
    </location>
</feature>
<keyword evidence="2" id="KW-1133">Transmembrane helix</keyword>
<feature type="region of interest" description="Disordered" evidence="1">
    <location>
        <begin position="177"/>
        <end position="196"/>
    </location>
</feature>
<accession>A0ABV0KDU7</accession>
<organism evidence="3 4">
    <name type="scientific">Stenomitos frigidus AS-A4</name>
    <dbReference type="NCBI Taxonomy" id="2933935"/>
    <lineage>
        <taxon>Bacteria</taxon>
        <taxon>Bacillati</taxon>
        <taxon>Cyanobacteriota</taxon>
        <taxon>Cyanophyceae</taxon>
        <taxon>Leptolyngbyales</taxon>
        <taxon>Leptolyngbyaceae</taxon>
        <taxon>Stenomitos</taxon>
    </lineage>
</organism>
<comment type="caution">
    <text evidence="3">The sequence shown here is derived from an EMBL/GenBank/DDBJ whole genome shotgun (WGS) entry which is preliminary data.</text>
</comment>
<keyword evidence="4" id="KW-1185">Reference proteome</keyword>
<reference evidence="3 4" key="1">
    <citation type="submission" date="2022-04" db="EMBL/GenBank/DDBJ databases">
        <title>Positive selection, recombination, and allopatry shape intraspecific diversity of widespread and dominant cyanobacteria.</title>
        <authorList>
            <person name="Wei J."/>
            <person name="Shu W."/>
            <person name="Hu C."/>
        </authorList>
    </citation>
    <scope>NUCLEOTIDE SEQUENCE [LARGE SCALE GENOMIC DNA]</scope>
    <source>
        <strain evidence="3 4">AS-A4</strain>
    </source>
</reference>
<protein>
    <recommendedName>
        <fullName evidence="5">Cell division protein FtsL</fullName>
    </recommendedName>
</protein>
<feature type="transmembrane region" description="Helical" evidence="2">
    <location>
        <begin position="94"/>
        <end position="113"/>
    </location>
</feature>
<evidence type="ECO:0000313" key="3">
    <source>
        <dbReference type="EMBL" id="MEP1057398.1"/>
    </source>
</evidence>
<keyword evidence="2" id="KW-0812">Transmembrane</keyword>
<evidence type="ECO:0000256" key="2">
    <source>
        <dbReference type="SAM" id="Phobius"/>
    </source>
</evidence>
<feature type="compositionally biased region" description="Low complexity" evidence="1">
    <location>
        <begin position="1"/>
        <end position="21"/>
    </location>
</feature>
<name>A0ABV0KDU7_9CYAN</name>
<dbReference type="RefSeq" id="WP_190450362.1">
    <property type="nucleotide sequence ID" value="NZ_JAMPLM010000002.1"/>
</dbReference>
<gene>
    <name evidence="3" type="ORF">NDI38_03050</name>
</gene>